<proteinExistence type="predicted"/>
<organism evidence="2 3">
    <name type="scientific">Sphingomonas taxi</name>
    <dbReference type="NCBI Taxonomy" id="1549858"/>
    <lineage>
        <taxon>Bacteria</taxon>
        <taxon>Pseudomonadati</taxon>
        <taxon>Pseudomonadota</taxon>
        <taxon>Alphaproteobacteria</taxon>
        <taxon>Sphingomonadales</taxon>
        <taxon>Sphingomonadaceae</taxon>
        <taxon>Sphingomonas</taxon>
    </lineage>
</organism>
<evidence type="ECO:0000313" key="3">
    <source>
        <dbReference type="Proteomes" id="UP000249229"/>
    </source>
</evidence>
<dbReference type="AlphaFoldDB" id="A0A2W5PGH2"/>
<dbReference type="EMBL" id="QFQI01000002">
    <property type="protein sequence ID" value="PZQ61915.1"/>
    <property type="molecule type" value="Genomic_DNA"/>
</dbReference>
<comment type="caution">
    <text evidence="2">The sequence shown here is derived from an EMBL/GenBank/DDBJ whole genome shotgun (WGS) entry which is preliminary data.</text>
</comment>
<protein>
    <submittedName>
        <fullName evidence="2">Zinc-finger domain-containing protein</fullName>
    </submittedName>
</protein>
<keyword evidence="2" id="KW-0479">Metal-binding</keyword>
<dbReference type="GO" id="GO:0008270">
    <property type="term" value="F:zinc ion binding"/>
    <property type="evidence" value="ECO:0007669"/>
    <property type="project" value="UniProtKB-KW"/>
</dbReference>
<dbReference type="Proteomes" id="UP000249229">
    <property type="component" value="Unassembled WGS sequence"/>
</dbReference>
<keyword evidence="2" id="KW-0862">Zinc</keyword>
<dbReference type="Pfam" id="PF10276">
    <property type="entry name" value="zf-CHCC"/>
    <property type="match status" value="1"/>
</dbReference>
<reference evidence="2 3" key="1">
    <citation type="submission" date="2017-08" db="EMBL/GenBank/DDBJ databases">
        <title>Infants hospitalized years apart are colonized by the same room-sourced microbial strains.</title>
        <authorList>
            <person name="Brooks B."/>
            <person name="Olm M.R."/>
            <person name="Firek B.A."/>
            <person name="Baker R."/>
            <person name="Thomas B.C."/>
            <person name="Morowitz M.J."/>
            <person name="Banfield J.F."/>
        </authorList>
    </citation>
    <scope>NUCLEOTIDE SEQUENCE [LARGE SCALE GENOMIC DNA]</scope>
    <source>
        <strain evidence="2">S2_005_001_R1_22</strain>
    </source>
</reference>
<dbReference type="Gene3D" id="2.60.260.40">
    <property type="entry name" value="q5lls5 like domains"/>
    <property type="match status" value="1"/>
</dbReference>
<evidence type="ECO:0000313" key="2">
    <source>
        <dbReference type="EMBL" id="PZQ61915.1"/>
    </source>
</evidence>
<sequence length="78" mass="8079">MLPPPEVSRVSSPRVACDGATDIPGGAALGHPRVWLQIDEHGYVDCGYCDRRFVLIGGPADGVDPATLPDIPAGASPQ</sequence>
<gene>
    <name evidence="2" type="ORF">DI544_04700</name>
</gene>
<accession>A0A2W5PGH2</accession>
<dbReference type="InterPro" id="IPR019401">
    <property type="entry name" value="Znf_CHCC"/>
</dbReference>
<feature type="domain" description="Zinc finger CHCC-type" evidence="1">
    <location>
        <begin position="14"/>
        <end position="53"/>
    </location>
</feature>
<name>A0A2W5PGH2_9SPHN</name>
<keyword evidence="2" id="KW-0863">Zinc-finger</keyword>
<evidence type="ECO:0000259" key="1">
    <source>
        <dbReference type="Pfam" id="PF10276"/>
    </source>
</evidence>